<proteinExistence type="predicted"/>
<dbReference type="EMBL" id="CP036268">
    <property type="protein sequence ID" value="QDT38922.1"/>
    <property type="molecule type" value="Genomic_DNA"/>
</dbReference>
<evidence type="ECO:0008006" key="5">
    <source>
        <dbReference type="Google" id="ProtNLM"/>
    </source>
</evidence>
<feature type="region of interest" description="Disordered" evidence="1">
    <location>
        <begin position="327"/>
        <end position="347"/>
    </location>
</feature>
<keyword evidence="4" id="KW-1185">Reference proteome</keyword>
<name>A0A517R4Y1_9PLAN</name>
<dbReference type="KEGG" id="svp:Pan189_33210"/>
<feature type="compositionally biased region" description="Acidic residues" evidence="1">
    <location>
        <begin position="428"/>
        <end position="441"/>
    </location>
</feature>
<reference evidence="3 4" key="1">
    <citation type="submission" date="2019-02" db="EMBL/GenBank/DDBJ databases">
        <title>Deep-cultivation of Planctomycetes and their phenomic and genomic characterization uncovers novel biology.</title>
        <authorList>
            <person name="Wiegand S."/>
            <person name="Jogler M."/>
            <person name="Boedeker C."/>
            <person name="Pinto D."/>
            <person name="Vollmers J."/>
            <person name="Rivas-Marin E."/>
            <person name="Kohn T."/>
            <person name="Peeters S.H."/>
            <person name="Heuer A."/>
            <person name="Rast P."/>
            <person name="Oberbeckmann S."/>
            <person name="Bunk B."/>
            <person name="Jeske O."/>
            <person name="Meyerdierks A."/>
            <person name="Storesund J.E."/>
            <person name="Kallscheuer N."/>
            <person name="Luecker S."/>
            <person name="Lage O.M."/>
            <person name="Pohl T."/>
            <person name="Merkel B.J."/>
            <person name="Hornburger P."/>
            <person name="Mueller R.-W."/>
            <person name="Bruemmer F."/>
            <person name="Labrenz M."/>
            <person name="Spormann A.M."/>
            <person name="Op den Camp H."/>
            <person name="Overmann J."/>
            <person name="Amann R."/>
            <person name="Jetten M.S.M."/>
            <person name="Mascher T."/>
            <person name="Medema M.H."/>
            <person name="Devos D.P."/>
            <person name="Kaster A.-K."/>
            <person name="Ovreas L."/>
            <person name="Rohde M."/>
            <person name="Galperin M.Y."/>
            <person name="Jogler C."/>
        </authorList>
    </citation>
    <scope>NUCLEOTIDE SEQUENCE [LARGE SCALE GENOMIC DNA]</scope>
    <source>
        <strain evidence="3 4">Pan189</strain>
    </source>
</reference>
<evidence type="ECO:0000256" key="2">
    <source>
        <dbReference type="SAM" id="Phobius"/>
    </source>
</evidence>
<accession>A0A517R4Y1</accession>
<dbReference type="Proteomes" id="UP000317318">
    <property type="component" value="Chromosome"/>
</dbReference>
<evidence type="ECO:0000256" key="1">
    <source>
        <dbReference type="SAM" id="MobiDB-lite"/>
    </source>
</evidence>
<evidence type="ECO:0000313" key="4">
    <source>
        <dbReference type="Proteomes" id="UP000317318"/>
    </source>
</evidence>
<feature type="compositionally biased region" description="Acidic residues" evidence="1">
    <location>
        <begin position="287"/>
        <end position="296"/>
    </location>
</feature>
<feature type="region of interest" description="Disordered" evidence="1">
    <location>
        <begin position="420"/>
        <end position="441"/>
    </location>
</feature>
<feature type="compositionally biased region" description="Acidic residues" evidence="1">
    <location>
        <begin position="97"/>
        <end position="108"/>
    </location>
</feature>
<keyword evidence="2" id="KW-0472">Membrane</keyword>
<feature type="region of interest" description="Disordered" evidence="1">
    <location>
        <begin position="269"/>
        <end position="299"/>
    </location>
</feature>
<feature type="compositionally biased region" description="Basic and acidic residues" evidence="1">
    <location>
        <begin position="207"/>
        <end position="216"/>
    </location>
</feature>
<evidence type="ECO:0000313" key="3">
    <source>
        <dbReference type="EMBL" id="QDT38922.1"/>
    </source>
</evidence>
<keyword evidence="2" id="KW-0812">Transmembrane</keyword>
<feature type="region of interest" description="Disordered" evidence="1">
    <location>
        <begin position="90"/>
        <end position="235"/>
    </location>
</feature>
<keyword evidence="2" id="KW-1133">Transmembrane helix</keyword>
<gene>
    <name evidence="3" type="ORF">Pan189_33210</name>
</gene>
<organism evidence="3 4">
    <name type="scientific">Stratiformator vulcanicus</name>
    <dbReference type="NCBI Taxonomy" id="2527980"/>
    <lineage>
        <taxon>Bacteria</taxon>
        <taxon>Pseudomonadati</taxon>
        <taxon>Planctomycetota</taxon>
        <taxon>Planctomycetia</taxon>
        <taxon>Planctomycetales</taxon>
        <taxon>Planctomycetaceae</taxon>
        <taxon>Stratiformator</taxon>
    </lineage>
</organism>
<protein>
    <recommendedName>
        <fullName evidence="5">Helix-turn-helix domain protein</fullName>
    </recommendedName>
</protein>
<dbReference type="AlphaFoldDB" id="A0A517R4Y1"/>
<sequence length="553" mass="59013">MLVEASTSRREVPNRLGQFPNWLGVPGRTTDREVLARKLMSKKYLSHEEVVERLGISSEDLNKLRSEQALRGLKDRGTFKYKAEDVEEYARSRQADSDPDVPIFDDDSILGFADSDGEEDSATVISSGGSVFDDEDDDLGMETSDSDVRLILDDPLSGTDNDSAPDVAIPASDSDSDVRLADDSAGAGSDSDVKLVSEKAGTSSDIRIVKDPREEEQSGSDSDVSLVFDDPNDGESETIAVTGSGIQLGDLDAESGISLEALDSGVRLEDEEGDSVVFSEASGIRIEDDDADDMVGDDSGIALAADDEPEADGSGFISLDDDSGISLLDDDAPGSSGIGLSSPADSGIALEADSDDLGQTVAMDAAGGSFEDRQDTELEMAAVEGVSGDSEFELAATGDDDSADNIILFDDDDATDESATFVKRSDHEETEELEDQDDFDIEDDESFADESFDEFDEADEDFGDEEEDVFDAADEDFEEEIHAGESQGDFTPVAKAAPVEHEFGVMTVVGLFATSTALAVCGMMMFDLIRTMWHYDEPTAGTSAILAALKDLF</sequence>
<feature type="transmembrane region" description="Helical" evidence="2">
    <location>
        <begin position="503"/>
        <end position="526"/>
    </location>
</feature>